<dbReference type="Proteomes" id="UP000195129">
    <property type="component" value="Unassembled WGS sequence"/>
</dbReference>
<organism evidence="1 2">
    <name type="scientific">Bacillus thuringiensis serovar yosoo</name>
    <dbReference type="NCBI Taxonomy" id="180848"/>
    <lineage>
        <taxon>Bacteria</taxon>
        <taxon>Bacillati</taxon>
        <taxon>Bacillota</taxon>
        <taxon>Bacilli</taxon>
        <taxon>Bacillales</taxon>
        <taxon>Bacillaceae</taxon>
        <taxon>Bacillus</taxon>
        <taxon>Bacillus cereus group</taxon>
    </lineage>
</organism>
<gene>
    <name evidence="1" type="ORF">BK746_14325</name>
</gene>
<name>A0A9X6FCI4_BACTU</name>
<protein>
    <recommendedName>
        <fullName evidence="3">SpoVR family protein</fullName>
    </recommendedName>
</protein>
<evidence type="ECO:0000313" key="1">
    <source>
        <dbReference type="EMBL" id="OTY58600.1"/>
    </source>
</evidence>
<reference evidence="1 2" key="1">
    <citation type="submission" date="2016-10" db="EMBL/GenBank/DDBJ databases">
        <title>Comparative genomics of Bacillus thuringiensis reveals a path to pathogens against multiple invertebrate hosts.</title>
        <authorList>
            <person name="Zheng J."/>
            <person name="Gao Q."/>
            <person name="Liu H."/>
            <person name="Peng D."/>
            <person name="Ruan L."/>
            <person name="Sun M."/>
        </authorList>
    </citation>
    <scope>NUCLEOTIDE SEQUENCE [LARGE SCALE GENOMIC DNA]</scope>
    <source>
        <strain evidence="1">BGSC 4CA1</strain>
    </source>
</reference>
<dbReference type="AlphaFoldDB" id="A0A9X6FCI4"/>
<comment type="caution">
    <text evidence="1">The sequence shown here is derived from an EMBL/GenBank/DDBJ whole genome shotgun (WGS) entry which is preliminary data.</text>
</comment>
<evidence type="ECO:0000313" key="2">
    <source>
        <dbReference type="Proteomes" id="UP000195129"/>
    </source>
</evidence>
<sequence length="67" mass="7901">MCLIILKDGLNKYSKSIWSHFLRLWYLRILSEIYSTSSETIEFGNLNVGVVQLSKTSIPSYYTIFRY</sequence>
<evidence type="ECO:0008006" key="3">
    <source>
        <dbReference type="Google" id="ProtNLM"/>
    </source>
</evidence>
<accession>A0A9X6FCI4</accession>
<dbReference type="EMBL" id="NFDN01000055">
    <property type="protein sequence ID" value="OTY58600.1"/>
    <property type="molecule type" value="Genomic_DNA"/>
</dbReference>
<proteinExistence type="predicted"/>